<name>A0ABT0BWT5_9BACT</name>
<dbReference type="Proteomes" id="UP001165444">
    <property type="component" value="Unassembled WGS sequence"/>
</dbReference>
<reference evidence="4 5" key="1">
    <citation type="submission" date="2022-03" db="EMBL/GenBank/DDBJ databases">
        <title>Parabacteroides sp. nov. isolated from swine feces.</title>
        <authorList>
            <person name="Bak J.E."/>
        </authorList>
    </citation>
    <scope>NUCLEOTIDE SEQUENCE [LARGE SCALE GENOMIC DNA]</scope>
    <source>
        <strain evidence="4 5">AGMB00274</strain>
    </source>
</reference>
<dbReference type="PANTHER" id="PTHR11122">
    <property type="entry name" value="APOSPORY-ASSOCIATED PROTEIN C-RELATED"/>
    <property type="match status" value="1"/>
</dbReference>
<evidence type="ECO:0000256" key="1">
    <source>
        <dbReference type="ARBA" id="ARBA00001913"/>
    </source>
</evidence>
<protein>
    <submittedName>
        <fullName evidence="4">Aldose 1-epimerase family protein</fullName>
    </submittedName>
</protein>
<dbReference type="Pfam" id="PF01263">
    <property type="entry name" value="Aldose_epim"/>
    <property type="match status" value="1"/>
</dbReference>
<comment type="caution">
    <text evidence="4">The sequence shown here is derived from an EMBL/GenBank/DDBJ whole genome shotgun (WGS) entry which is preliminary data.</text>
</comment>
<evidence type="ECO:0000256" key="2">
    <source>
        <dbReference type="ARBA" id="ARBA00011245"/>
    </source>
</evidence>
<dbReference type="InterPro" id="IPR008183">
    <property type="entry name" value="Aldose_1/G6P_1-epimerase"/>
</dbReference>
<dbReference type="RefSeq" id="WP_243322917.1">
    <property type="nucleotide sequence ID" value="NZ_JAKZMM010000001.1"/>
</dbReference>
<keyword evidence="3" id="KW-0106">Calcium</keyword>
<dbReference type="InterPro" id="IPR014718">
    <property type="entry name" value="GH-type_carb-bd"/>
</dbReference>
<comment type="cofactor">
    <cofactor evidence="1">
        <name>Ca(2+)</name>
        <dbReference type="ChEBI" id="CHEBI:29108"/>
    </cofactor>
</comment>
<comment type="subunit">
    <text evidence="2">Monomer.</text>
</comment>
<dbReference type="EMBL" id="JAKZMM010000001">
    <property type="protein sequence ID" value="MCJ2379085.1"/>
    <property type="molecule type" value="Genomic_DNA"/>
</dbReference>
<organism evidence="4 5">
    <name type="scientific">Parabacteroides faecalis</name>
    <dbReference type="NCBI Taxonomy" id="2924040"/>
    <lineage>
        <taxon>Bacteria</taxon>
        <taxon>Pseudomonadati</taxon>
        <taxon>Bacteroidota</taxon>
        <taxon>Bacteroidia</taxon>
        <taxon>Bacteroidales</taxon>
        <taxon>Tannerellaceae</taxon>
        <taxon>Parabacteroides</taxon>
    </lineage>
</organism>
<dbReference type="SUPFAM" id="SSF74650">
    <property type="entry name" value="Galactose mutarotase-like"/>
    <property type="match status" value="1"/>
</dbReference>
<sequence length="293" mass="33814">MVTLSNQQLTVQVSPEGAELCSIRGNRSQTEYLWQADPAYWKRHSPVLFPIVGSVWENTYRQNGQTYSLSQHGFARDMTFSLISQTETEVWFRLESNEETLKKYPFPFVLEIGYRLEQQSVRVMWRVINPASQEMFFQIGAHPAFYYPDFCPDTAERGFFSFDKKDGLSCILIAEKGCVALDKHPVSLQDGLLPLDIHTFDRDALVLEDRQISQVTLLDKQKQPHLSLEFTAPVVGLWSPPAKNAPFVCIEPWYGRCDRVHYAGEYKDKDWIQQLNGGETFEADYTITLYKEC</sequence>
<dbReference type="CDD" id="cd09024">
    <property type="entry name" value="Aldose_epim_lacX"/>
    <property type="match status" value="1"/>
</dbReference>
<keyword evidence="5" id="KW-1185">Reference proteome</keyword>
<dbReference type="InterPro" id="IPR037481">
    <property type="entry name" value="LacX"/>
</dbReference>
<evidence type="ECO:0000313" key="5">
    <source>
        <dbReference type="Proteomes" id="UP001165444"/>
    </source>
</evidence>
<accession>A0ABT0BWT5</accession>
<evidence type="ECO:0000313" key="4">
    <source>
        <dbReference type="EMBL" id="MCJ2379085.1"/>
    </source>
</evidence>
<proteinExistence type="predicted"/>
<evidence type="ECO:0000256" key="3">
    <source>
        <dbReference type="ARBA" id="ARBA00022837"/>
    </source>
</evidence>
<dbReference type="Gene3D" id="2.70.98.10">
    <property type="match status" value="1"/>
</dbReference>
<dbReference type="PANTHER" id="PTHR11122:SF13">
    <property type="entry name" value="GLUCOSE-6-PHOSPHATE 1-EPIMERASE"/>
    <property type="match status" value="1"/>
</dbReference>
<gene>
    <name evidence="4" type="ORF">MUN53_00355</name>
</gene>
<dbReference type="InterPro" id="IPR011013">
    <property type="entry name" value="Gal_mutarotase_sf_dom"/>
</dbReference>